<protein>
    <submittedName>
        <fullName evidence="2">Uncharacterized protein</fullName>
    </submittedName>
</protein>
<comment type="caution">
    <text evidence="2">The sequence shown here is derived from an EMBL/GenBank/DDBJ whole genome shotgun (WGS) entry which is preliminary data.</text>
</comment>
<feature type="region of interest" description="Disordered" evidence="1">
    <location>
        <begin position="53"/>
        <end position="89"/>
    </location>
</feature>
<keyword evidence="3" id="KW-1185">Reference proteome</keyword>
<dbReference type="Proteomes" id="UP000324897">
    <property type="component" value="Unassembled WGS sequence"/>
</dbReference>
<sequence length="89" mass="9780">MSPSIGPCISGEFGPGAKNLPGACAISHENVLKRQFSRNTWVLAPLSPEKWPGRCPIDQRDKDGFTQPENKLVTGAHSPEMRLNVRRTP</sequence>
<name>A0A5J9UIV1_9POAL</name>
<evidence type="ECO:0000256" key="1">
    <source>
        <dbReference type="SAM" id="MobiDB-lite"/>
    </source>
</evidence>
<dbReference type="Gramene" id="TVU23110">
    <property type="protein sequence ID" value="TVU23110"/>
    <property type="gene ID" value="EJB05_32849"/>
</dbReference>
<gene>
    <name evidence="2" type="ORF">EJB05_32849</name>
</gene>
<dbReference type="AlphaFoldDB" id="A0A5J9UIV1"/>
<reference evidence="2 3" key="1">
    <citation type="journal article" date="2019" name="Sci. Rep.">
        <title>A high-quality genome of Eragrostis curvula grass provides insights into Poaceae evolution and supports new strategies to enhance forage quality.</title>
        <authorList>
            <person name="Carballo J."/>
            <person name="Santos B.A.C.M."/>
            <person name="Zappacosta D."/>
            <person name="Garbus I."/>
            <person name="Selva J.P."/>
            <person name="Gallo C.A."/>
            <person name="Diaz A."/>
            <person name="Albertini E."/>
            <person name="Caccamo M."/>
            <person name="Echenique V."/>
        </authorList>
    </citation>
    <scope>NUCLEOTIDE SEQUENCE [LARGE SCALE GENOMIC DNA]</scope>
    <source>
        <strain evidence="3">cv. Victoria</strain>
        <tissue evidence="2">Leaf</tissue>
    </source>
</reference>
<dbReference type="EMBL" id="RWGY01000026">
    <property type="protein sequence ID" value="TVU23110.1"/>
    <property type="molecule type" value="Genomic_DNA"/>
</dbReference>
<evidence type="ECO:0000313" key="3">
    <source>
        <dbReference type="Proteomes" id="UP000324897"/>
    </source>
</evidence>
<evidence type="ECO:0000313" key="2">
    <source>
        <dbReference type="EMBL" id="TVU23110.1"/>
    </source>
</evidence>
<feature type="non-terminal residue" evidence="2">
    <location>
        <position position="1"/>
    </location>
</feature>
<accession>A0A5J9UIV1</accession>
<organism evidence="2 3">
    <name type="scientific">Eragrostis curvula</name>
    <name type="common">weeping love grass</name>
    <dbReference type="NCBI Taxonomy" id="38414"/>
    <lineage>
        <taxon>Eukaryota</taxon>
        <taxon>Viridiplantae</taxon>
        <taxon>Streptophyta</taxon>
        <taxon>Embryophyta</taxon>
        <taxon>Tracheophyta</taxon>
        <taxon>Spermatophyta</taxon>
        <taxon>Magnoliopsida</taxon>
        <taxon>Liliopsida</taxon>
        <taxon>Poales</taxon>
        <taxon>Poaceae</taxon>
        <taxon>PACMAD clade</taxon>
        <taxon>Chloridoideae</taxon>
        <taxon>Eragrostideae</taxon>
        <taxon>Eragrostidinae</taxon>
        <taxon>Eragrostis</taxon>
    </lineage>
</organism>
<proteinExistence type="predicted"/>